<proteinExistence type="predicted"/>
<dbReference type="EMBL" id="MT141267">
    <property type="protein sequence ID" value="QJA57322.1"/>
    <property type="molecule type" value="Genomic_DNA"/>
</dbReference>
<dbReference type="Pfam" id="PF18906">
    <property type="entry name" value="Phage_tube_2"/>
    <property type="match status" value="2"/>
</dbReference>
<organism evidence="1">
    <name type="scientific">viral metagenome</name>
    <dbReference type="NCBI Taxonomy" id="1070528"/>
    <lineage>
        <taxon>unclassified sequences</taxon>
        <taxon>metagenomes</taxon>
        <taxon>organismal metagenomes</taxon>
    </lineage>
</organism>
<accession>A0A6M3ILQ1</accession>
<sequence>MVKTVGPAVGARGQFGYSEENKWGFPNSPPQHFIEFNSEGIVSDYGSLVSAAIRSDRARHKRRTGAETAGGDVTFELTPEGYGTFIKHALGKKRTKRKDVAFIIVYDGADTNRVITLTNTYIRSVGTTAGDNFEIAVPNGTTVQSLINSIHAATNHSCYAPWGDGTDSATGGYFARALASKGSSAQTLGSADYSTTAYARTAAGVINLEANFNNMAIGSDVDGNSYVFFPVNYKYGIYEHTIDAHSTLPQGLSLEIGRDIAAFNYYGTMINSMTFTINPTEIITVTANLMCKGGSTVGDPAVVGTNTGWVAPLAGIRYAGSEASAHIEIDLDGTREMFYFDHGVLASEEIIYNFSLERGYYDHDGYYWEVNTVKGFLEFLEYESDYFGVTRKGGVDIDLASTSMQDLNSTSITTLADTLIYMALSASIKPLVRGNYKGTDAGDSATFYIDITTGGACDGTAAFKGSSDNANWSTATSITSGIWYDILDENDLDTGFDVMWPENVTLVSGDTWSITTFKDETSGPVYQTEESLTGFQGAVTLDKGDNSGSVAQSVQGLTVTINNNLYGEKFELGDRQRGNIVPQRRTTEASMNVEFDDLDLYRMFVNGTSGDLNIVVTSDEYINNSSTKFSVAFRLPEIKYSGSTPVVGGEELIAHDMPIDALYDDANSIPDLRITITNGESYI</sequence>
<name>A0A6M3ILQ1_9ZZZZ</name>
<dbReference type="InterPro" id="IPR044000">
    <property type="entry name" value="Phage_tube_2"/>
</dbReference>
<reference evidence="1" key="1">
    <citation type="submission" date="2020-03" db="EMBL/GenBank/DDBJ databases">
        <title>The deep terrestrial virosphere.</title>
        <authorList>
            <person name="Holmfeldt K."/>
            <person name="Nilsson E."/>
            <person name="Simone D."/>
            <person name="Lopez-Fernandez M."/>
            <person name="Wu X."/>
            <person name="de Brujin I."/>
            <person name="Lundin D."/>
            <person name="Andersson A."/>
            <person name="Bertilsson S."/>
            <person name="Dopson M."/>
        </authorList>
    </citation>
    <scope>NUCLEOTIDE SEQUENCE</scope>
    <source>
        <strain evidence="1">MM415B01660</strain>
    </source>
</reference>
<evidence type="ECO:0000313" key="1">
    <source>
        <dbReference type="EMBL" id="QJA57322.1"/>
    </source>
</evidence>
<dbReference type="AlphaFoldDB" id="A0A6M3ILQ1"/>
<protein>
    <submittedName>
        <fullName evidence="1">Putative tail protein</fullName>
    </submittedName>
</protein>
<gene>
    <name evidence="1" type="ORF">MM415B01660_0007</name>
</gene>